<dbReference type="RefSeq" id="XP_007803280.1">
    <property type="nucleotide sequence ID" value="XM_007805089.1"/>
</dbReference>
<dbReference type="Pfam" id="PF01544">
    <property type="entry name" value="CorA"/>
    <property type="match status" value="1"/>
</dbReference>
<dbReference type="PANTHER" id="PTHR45348:SF2">
    <property type="entry name" value="ZINC-TYPE ALCOHOL DEHYDROGENASE-LIKE PROTEIN C2E1P3.01"/>
    <property type="match status" value="1"/>
</dbReference>
<evidence type="ECO:0000259" key="8">
    <source>
        <dbReference type="SMART" id="SM00829"/>
    </source>
</evidence>
<dbReference type="GO" id="GO:0016020">
    <property type="term" value="C:membrane"/>
    <property type="evidence" value="ECO:0007669"/>
    <property type="project" value="UniProtKB-SubCell"/>
</dbReference>
<dbReference type="GeneID" id="19238311"/>
<keyword evidence="6 7" id="KW-0472">Membrane</keyword>
<dbReference type="SMART" id="SM00829">
    <property type="entry name" value="PKS_ER"/>
    <property type="match status" value="1"/>
</dbReference>
<sequence length="747" mass="82453">MVIGETNYGLVRKATGVAAFERIPIPTVPDDYLLIRVVAVAVNPTDWTTLDAPGDNGTLVGCDWAGLVEEIGPKVEKPFRRGDRVAGFAHGGNDARPQTGAFAKFIIVKGDIVIRVPDNVSWEAAASVPCAVGTMGLGLFKFLSIPFPGLEAVQISDAGQDHKTVLIYGGSTATGTIAIQFAKMAGYTVITTASPKHFELVKGRGADLVFDYHSPTVGADIRKATDDKLMKVLDTVSKESSAKISAEALSSKGGTYVNLLGEYDAPRSDVESIFFLVYGITGEEYIFEGKRWEAQPTYLEFAKRFFPLLEKLWGEGKWMEHPREVRPGGLLGVLDGMKDMKEGKAELSAIDFSSSPLQPPPVNHGRVVIIEDIHPIVLETLATALEIDPLFFADDLCTQYNDIEDSPAPPSSALPPSLALSVIGGAGNDFPWTLRTVGNVERSVRRLTELPGRQLGILRGCCSIWKRTFDKYWLAVILVDSTNSHLADVRSIHSRPGFERRPLHGGFERFERPVTFSAFQSFQEQHQGSSGYFLHNLVPYLAANPPADPTLLSLAYYPLRAIIGEWMLYTQTLARFLEYYEVSLQRLDVKDAGKYEIIDLQKWRHRAIQSNAKLEATRRFVKQNVPSEKDQELWKLVSGDLDWIVGSIRSYATALEGAMLLIPSVVQLANARQSMAEAADMRRLTWVAVVFIPLSWVAGLFSMAEEFKPGQQFFWVYFAVALPLSCILVAGSFVLSVRQGSRLISRI</sequence>
<accession>U1GGS7</accession>
<protein>
    <recommendedName>
        <fullName evidence="8">Enoyl reductase (ER) domain-containing protein</fullName>
    </recommendedName>
</protein>
<dbReference type="InterPro" id="IPR002523">
    <property type="entry name" value="MgTranspt_CorA/ZnTranspt_ZntB"/>
</dbReference>
<comment type="similarity">
    <text evidence="2">Belongs to the zinc-containing alcohol dehydrogenase family.</text>
</comment>
<dbReference type="SUPFAM" id="SSF144083">
    <property type="entry name" value="Magnesium transport protein CorA, transmembrane region"/>
    <property type="match status" value="1"/>
</dbReference>
<dbReference type="InterPro" id="IPR013149">
    <property type="entry name" value="ADH-like_C"/>
</dbReference>
<dbReference type="AlphaFoldDB" id="U1GGS7"/>
<dbReference type="InterPro" id="IPR045863">
    <property type="entry name" value="CorA_TM1_TM2"/>
</dbReference>
<dbReference type="Proteomes" id="UP000019373">
    <property type="component" value="Unassembled WGS sequence"/>
</dbReference>
<evidence type="ECO:0000256" key="6">
    <source>
        <dbReference type="ARBA" id="ARBA00023136"/>
    </source>
</evidence>
<dbReference type="SUPFAM" id="SSF50129">
    <property type="entry name" value="GroES-like"/>
    <property type="match status" value="1"/>
</dbReference>
<keyword evidence="5" id="KW-0560">Oxidoreductase</keyword>
<dbReference type="Pfam" id="PF08240">
    <property type="entry name" value="ADH_N"/>
    <property type="match status" value="1"/>
</dbReference>
<dbReference type="Gene3D" id="1.20.58.340">
    <property type="entry name" value="Magnesium transport protein CorA, transmembrane region"/>
    <property type="match status" value="1"/>
</dbReference>
<evidence type="ECO:0000313" key="9">
    <source>
        <dbReference type="EMBL" id="ERF70986.1"/>
    </source>
</evidence>
<evidence type="ECO:0000256" key="1">
    <source>
        <dbReference type="ARBA" id="ARBA00004141"/>
    </source>
</evidence>
<dbReference type="OrthoDB" id="48317at2759"/>
<evidence type="ECO:0000256" key="3">
    <source>
        <dbReference type="ARBA" id="ARBA00022692"/>
    </source>
</evidence>
<dbReference type="eggNOG" id="KOG1198">
    <property type="taxonomic scope" value="Eukaryota"/>
</dbReference>
<dbReference type="Pfam" id="PF00107">
    <property type="entry name" value="ADH_zinc_N"/>
    <property type="match status" value="1"/>
</dbReference>
<dbReference type="GO" id="GO:0016651">
    <property type="term" value="F:oxidoreductase activity, acting on NAD(P)H"/>
    <property type="evidence" value="ECO:0007669"/>
    <property type="project" value="InterPro"/>
</dbReference>
<dbReference type="EMBL" id="KE721267">
    <property type="protein sequence ID" value="ERF70986.1"/>
    <property type="molecule type" value="Genomic_DNA"/>
</dbReference>
<dbReference type="InterPro" id="IPR020843">
    <property type="entry name" value="ER"/>
</dbReference>
<proteinExistence type="inferred from homology"/>
<reference evidence="10" key="1">
    <citation type="journal article" date="2014" name="BMC Genomics">
        <title>Genome characteristics reveal the impact of lichenization on lichen-forming fungus Endocarpon pusillum Hedwig (Verrucariales, Ascomycota).</title>
        <authorList>
            <person name="Wang Y.-Y."/>
            <person name="Liu B."/>
            <person name="Zhang X.-Y."/>
            <person name="Zhou Q.-M."/>
            <person name="Zhang T."/>
            <person name="Li H."/>
            <person name="Yu Y.-F."/>
            <person name="Zhang X.-L."/>
            <person name="Hao X.-Y."/>
            <person name="Wang M."/>
            <person name="Wang L."/>
            <person name="Wei J.-C."/>
        </authorList>
    </citation>
    <scope>NUCLEOTIDE SEQUENCE [LARGE SCALE GENOMIC DNA]</scope>
    <source>
        <strain evidence="10">Z07020 / HMAS-L-300199</strain>
    </source>
</reference>
<feature type="transmembrane region" description="Helical" evidence="7">
    <location>
        <begin position="683"/>
        <end position="702"/>
    </location>
</feature>
<name>U1GGS7_ENDPU</name>
<evidence type="ECO:0000313" key="10">
    <source>
        <dbReference type="Proteomes" id="UP000019373"/>
    </source>
</evidence>
<gene>
    <name evidence="9" type="ORF">EPUS_03265</name>
</gene>
<dbReference type="Gene3D" id="3.90.180.10">
    <property type="entry name" value="Medium-chain alcohol dehydrogenases, catalytic domain"/>
    <property type="match status" value="1"/>
</dbReference>
<dbReference type="GO" id="GO:0046873">
    <property type="term" value="F:metal ion transmembrane transporter activity"/>
    <property type="evidence" value="ECO:0007669"/>
    <property type="project" value="InterPro"/>
</dbReference>
<dbReference type="InterPro" id="IPR013154">
    <property type="entry name" value="ADH-like_N"/>
</dbReference>
<dbReference type="HOGENOM" id="CLU_372151_0_0_1"/>
<keyword evidence="10" id="KW-1185">Reference proteome</keyword>
<dbReference type="Gene3D" id="3.40.50.720">
    <property type="entry name" value="NAD(P)-binding Rossmann-like Domain"/>
    <property type="match status" value="1"/>
</dbReference>
<keyword evidence="4 7" id="KW-1133">Transmembrane helix</keyword>
<evidence type="ECO:0000256" key="7">
    <source>
        <dbReference type="SAM" id="Phobius"/>
    </source>
</evidence>
<feature type="transmembrane region" description="Helical" evidence="7">
    <location>
        <begin position="651"/>
        <end position="671"/>
    </location>
</feature>
<dbReference type="InterPro" id="IPR011032">
    <property type="entry name" value="GroES-like_sf"/>
</dbReference>
<evidence type="ECO:0000256" key="4">
    <source>
        <dbReference type="ARBA" id="ARBA00022989"/>
    </source>
</evidence>
<organism evidence="9 10">
    <name type="scientific">Endocarpon pusillum (strain Z07020 / HMAS-L-300199)</name>
    <name type="common">Lichen-forming fungus</name>
    <dbReference type="NCBI Taxonomy" id="1263415"/>
    <lineage>
        <taxon>Eukaryota</taxon>
        <taxon>Fungi</taxon>
        <taxon>Dikarya</taxon>
        <taxon>Ascomycota</taxon>
        <taxon>Pezizomycotina</taxon>
        <taxon>Eurotiomycetes</taxon>
        <taxon>Chaetothyriomycetidae</taxon>
        <taxon>Verrucariales</taxon>
        <taxon>Verrucariaceae</taxon>
        <taxon>Endocarpon</taxon>
    </lineage>
</organism>
<evidence type="ECO:0000256" key="5">
    <source>
        <dbReference type="ARBA" id="ARBA00023002"/>
    </source>
</evidence>
<dbReference type="InterPro" id="IPR047122">
    <property type="entry name" value="Trans-enoyl_RdTase-like"/>
</dbReference>
<dbReference type="InterPro" id="IPR036291">
    <property type="entry name" value="NAD(P)-bd_dom_sf"/>
</dbReference>
<dbReference type="CDD" id="cd08249">
    <property type="entry name" value="enoyl_reductase_like"/>
    <property type="match status" value="1"/>
</dbReference>
<feature type="transmembrane region" description="Helical" evidence="7">
    <location>
        <begin position="714"/>
        <end position="737"/>
    </location>
</feature>
<dbReference type="SUPFAM" id="SSF51735">
    <property type="entry name" value="NAD(P)-binding Rossmann-fold domains"/>
    <property type="match status" value="1"/>
</dbReference>
<dbReference type="PANTHER" id="PTHR45348">
    <property type="entry name" value="HYPOTHETICAL OXIDOREDUCTASE (EUROFUNG)"/>
    <property type="match status" value="1"/>
</dbReference>
<feature type="domain" description="Enoyl reductase (ER)" evidence="8">
    <location>
        <begin position="16"/>
        <end position="369"/>
    </location>
</feature>
<comment type="subcellular location">
    <subcellularLocation>
        <location evidence="1">Membrane</location>
        <topology evidence="1">Multi-pass membrane protein</topology>
    </subcellularLocation>
</comment>
<evidence type="ECO:0000256" key="2">
    <source>
        <dbReference type="ARBA" id="ARBA00008072"/>
    </source>
</evidence>
<keyword evidence="3 7" id="KW-0812">Transmembrane</keyword>